<sequence length="389" mass="43679">MTVSTSTARSADDSDHSSEVARPTDSRRDPEVLRDALHRWLAAQLPADAAPEVTHVHLPDANGMSSETILFDAAWSGEVHPLVARVAPADTTMPVFPEYDLDGQFQVMAQVREHSAVPVPVVYWSESDPGPLGAPFFVMARVSGQVPPDVMPYNFGSWVTEATEEQRALLQHSAVNVLAQLHDIDRPWERFAFLRLPGSGPTVTEALAAHIRQQREYYEWTTQSGPRSPLIERGFAWMEDNLPDDPSPAVFCWGDARIGNMMFEDFRPVAVLDWEMAALGPRELDLGWMTYLHRFFEDIAASAGLDGMPDFLRLDDLAALYEELTGHTPRDLEYYTAYAALRQATIMLRIQERAIHFGQAVAPEDPDDMIMHRASLEAMLDGTYWEKIR</sequence>
<gene>
    <name evidence="3" type="ORF">EP51_15300</name>
</gene>
<dbReference type="InterPro" id="IPR011009">
    <property type="entry name" value="Kinase-like_dom_sf"/>
</dbReference>
<dbReference type="EMBL" id="CP008947">
    <property type="protein sequence ID" value="AII05882.1"/>
    <property type="molecule type" value="Genomic_DNA"/>
</dbReference>
<dbReference type="PANTHER" id="PTHR21310:SF40">
    <property type="entry name" value="AMINOGLYCOSIDE PHOSPHOTRANSFERASE DOMAIN-CONTAINING PROTEIN-RELATED"/>
    <property type="match status" value="1"/>
</dbReference>
<dbReference type="Proteomes" id="UP000028488">
    <property type="component" value="Chromosome"/>
</dbReference>
<evidence type="ECO:0000259" key="2">
    <source>
        <dbReference type="Pfam" id="PF01636"/>
    </source>
</evidence>
<dbReference type="eggNOG" id="COG3173">
    <property type="taxonomic scope" value="Bacteria"/>
</dbReference>
<dbReference type="SUPFAM" id="SSF56112">
    <property type="entry name" value="Protein kinase-like (PK-like)"/>
    <property type="match status" value="1"/>
</dbReference>
<keyword evidence="3" id="KW-0808">Transferase</keyword>
<organism evidence="3 4">
    <name type="scientific">Rhodococcus opacus</name>
    <name type="common">Nocardia opaca</name>
    <dbReference type="NCBI Taxonomy" id="37919"/>
    <lineage>
        <taxon>Bacteria</taxon>
        <taxon>Bacillati</taxon>
        <taxon>Actinomycetota</taxon>
        <taxon>Actinomycetes</taxon>
        <taxon>Mycobacteriales</taxon>
        <taxon>Nocardiaceae</taxon>
        <taxon>Rhodococcus</taxon>
    </lineage>
</organism>
<dbReference type="RefSeq" id="WP_128639753.1">
    <property type="nucleotide sequence ID" value="NZ_CP008947.1"/>
</dbReference>
<proteinExistence type="predicted"/>
<dbReference type="Gene3D" id="3.90.1200.10">
    <property type="match status" value="1"/>
</dbReference>
<dbReference type="CDD" id="cd05154">
    <property type="entry name" value="ACAD10_11_N-like"/>
    <property type="match status" value="1"/>
</dbReference>
<evidence type="ECO:0000313" key="3">
    <source>
        <dbReference type="EMBL" id="AII05882.1"/>
    </source>
</evidence>
<dbReference type="GO" id="GO:0016740">
    <property type="term" value="F:transferase activity"/>
    <property type="evidence" value="ECO:0007669"/>
    <property type="project" value="UniProtKB-KW"/>
</dbReference>
<evidence type="ECO:0000313" key="4">
    <source>
        <dbReference type="Proteomes" id="UP000028488"/>
    </source>
</evidence>
<dbReference type="InterPro" id="IPR041726">
    <property type="entry name" value="ACAD10_11_N"/>
</dbReference>
<feature type="compositionally biased region" description="Basic and acidic residues" evidence="1">
    <location>
        <begin position="10"/>
        <end position="29"/>
    </location>
</feature>
<accession>A0A076EKZ5</accession>
<dbReference type="InterPro" id="IPR002575">
    <property type="entry name" value="Aminoglycoside_PTrfase"/>
</dbReference>
<feature type="domain" description="Aminoglycoside phosphotransferase" evidence="2">
    <location>
        <begin position="100"/>
        <end position="292"/>
    </location>
</feature>
<dbReference type="AlphaFoldDB" id="A0A076EKZ5"/>
<dbReference type="PANTHER" id="PTHR21310">
    <property type="entry name" value="AMINOGLYCOSIDE PHOSPHOTRANSFERASE-RELATED-RELATED"/>
    <property type="match status" value="1"/>
</dbReference>
<reference evidence="3 4" key="1">
    <citation type="submission" date="2014-07" db="EMBL/GenBank/DDBJ databases">
        <title>Genome Sequence of Rhodococcus opacus Strain R7, a Biodegrader of Mono- and Polycyclic Aromatic Hydrocarbons.</title>
        <authorList>
            <person name="Di Gennaro P."/>
            <person name="Zampolli J."/>
            <person name="Presti I."/>
            <person name="Cappelletti M."/>
            <person name="D'Ursi P."/>
            <person name="Orro A."/>
            <person name="Mezzelani A."/>
            <person name="Milanesi L."/>
        </authorList>
    </citation>
    <scope>NUCLEOTIDE SEQUENCE [LARGE SCALE GENOMIC DNA]</scope>
    <source>
        <strain evidence="3 4">R7</strain>
    </source>
</reference>
<dbReference type="Pfam" id="PF01636">
    <property type="entry name" value="APH"/>
    <property type="match status" value="1"/>
</dbReference>
<dbReference type="Gene3D" id="3.30.200.20">
    <property type="entry name" value="Phosphorylase Kinase, domain 1"/>
    <property type="match status" value="1"/>
</dbReference>
<evidence type="ECO:0000256" key="1">
    <source>
        <dbReference type="SAM" id="MobiDB-lite"/>
    </source>
</evidence>
<protein>
    <submittedName>
        <fullName evidence="3">Aminoglycoside phosphotransferase</fullName>
    </submittedName>
</protein>
<feature type="region of interest" description="Disordered" evidence="1">
    <location>
        <begin position="1"/>
        <end position="29"/>
    </location>
</feature>
<dbReference type="InterPro" id="IPR051678">
    <property type="entry name" value="AGP_Transferase"/>
</dbReference>
<name>A0A076EKZ5_RHOOP</name>